<dbReference type="GO" id="GO:0016020">
    <property type="term" value="C:membrane"/>
    <property type="evidence" value="ECO:0007669"/>
    <property type="project" value="TreeGrafter"/>
</dbReference>
<organism evidence="5 6">
    <name type="scientific">Curtobacterium oceanosedimentum</name>
    <dbReference type="NCBI Taxonomy" id="465820"/>
    <lineage>
        <taxon>Bacteria</taxon>
        <taxon>Bacillati</taxon>
        <taxon>Actinomycetota</taxon>
        <taxon>Actinomycetes</taxon>
        <taxon>Micrococcales</taxon>
        <taxon>Microbacteriaceae</taxon>
        <taxon>Curtobacterium</taxon>
    </lineage>
</organism>
<dbReference type="Proteomes" id="UP000072763">
    <property type="component" value="Unassembled WGS sequence"/>
</dbReference>
<reference evidence="5 6" key="1">
    <citation type="journal article" date="2016" name="Front. Microbiol.">
        <title>Genomic Resource of Rice Seed Associated Bacteria.</title>
        <authorList>
            <person name="Midha S."/>
            <person name="Bansal K."/>
            <person name="Sharma S."/>
            <person name="Kumar N."/>
            <person name="Patil P.P."/>
            <person name="Chaudhry V."/>
            <person name="Patil P.B."/>
        </authorList>
    </citation>
    <scope>NUCLEOTIDE SEQUENCE [LARGE SCALE GENOMIC DNA]</scope>
    <source>
        <strain evidence="5 6">NS359</strain>
    </source>
</reference>
<gene>
    <name evidence="5" type="ORF">NS359_04595</name>
</gene>
<sequence length="245" mass="25952">MTTVNTAQKVALVTGGNKGIGIAIVRGLAREGFTVLLGARSDQLGRAAAATVDGDVRPVVVDVTKQDQIDALVADVAREFGRLDVLVNNAGVNTLTFRPMEDLPKPTEENVDDFKNVYEVNVFGVVRMITAFLPLLLNADAPRIVNVTSKRGSIGEAGAWVGQPSMVYSSSKTALNAITVHYAREFADTTLKINGAAPGHVATDFNDFRGTRTPDEGAAVAVRLATLPADGPTGAVFEDDTQLTW</sequence>
<dbReference type="PANTHER" id="PTHR43490:SF99">
    <property type="entry name" value="SHORT-CHAIN DEHYDROGENASE_REDUCTASE"/>
    <property type="match status" value="1"/>
</dbReference>
<comment type="similarity">
    <text evidence="1 4">Belongs to the short-chain dehydrogenases/reductases (SDR) family.</text>
</comment>
<dbReference type="SUPFAM" id="SSF51735">
    <property type="entry name" value="NAD(P)-binding Rossmann-fold domains"/>
    <property type="match status" value="1"/>
</dbReference>
<dbReference type="PRINTS" id="PR00081">
    <property type="entry name" value="GDHRDH"/>
</dbReference>
<proteinExistence type="inferred from homology"/>
<evidence type="ECO:0000256" key="4">
    <source>
        <dbReference type="RuleBase" id="RU000363"/>
    </source>
</evidence>
<dbReference type="InterPro" id="IPR002347">
    <property type="entry name" value="SDR_fam"/>
</dbReference>
<dbReference type="PANTHER" id="PTHR43490">
    <property type="entry name" value="(+)-NEOMENTHOL DEHYDROGENASE"/>
    <property type="match status" value="1"/>
</dbReference>
<evidence type="ECO:0000256" key="1">
    <source>
        <dbReference type="ARBA" id="ARBA00006484"/>
    </source>
</evidence>
<evidence type="ECO:0000313" key="6">
    <source>
        <dbReference type="Proteomes" id="UP000072763"/>
    </source>
</evidence>
<protein>
    <recommendedName>
        <fullName evidence="7">Dehydrogenase</fullName>
    </recommendedName>
</protein>
<accession>A0A147DSM3</accession>
<dbReference type="GO" id="GO:0016491">
    <property type="term" value="F:oxidoreductase activity"/>
    <property type="evidence" value="ECO:0007669"/>
    <property type="project" value="UniProtKB-KW"/>
</dbReference>
<name>A0A147DSM3_9MICO</name>
<dbReference type="AlphaFoldDB" id="A0A147DSM3"/>
<dbReference type="Pfam" id="PF00106">
    <property type="entry name" value="adh_short"/>
    <property type="match status" value="1"/>
</dbReference>
<evidence type="ECO:0000256" key="2">
    <source>
        <dbReference type="ARBA" id="ARBA00022857"/>
    </source>
</evidence>
<evidence type="ECO:0000313" key="5">
    <source>
        <dbReference type="EMBL" id="KTR52955.1"/>
    </source>
</evidence>
<keyword evidence="3" id="KW-0560">Oxidoreductase</keyword>
<evidence type="ECO:0008006" key="7">
    <source>
        <dbReference type="Google" id="ProtNLM"/>
    </source>
</evidence>
<dbReference type="PRINTS" id="PR00080">
    <property type="entry name" value="SDRFAMILY"/>
</dbReference>
<keyword evidence="2" id="KW-0521">NADP</keyword>
<evidence type="ECO:0000256" key="3">
    <source>
        <dbReference type="ARBA" id="ARBA00023002"/>
    </source>
</evidence>
<dbReference type="EMBL" id="LDRC01000021">
    <property type="protein sequence ID" value="KTR52955.1"/>
    <property type="molecule type" value="Genomic_DNA"/>
</dbReference>
<comment type="caution">
    <text evidence="5">The sequence shown here is derived from an EMBL/GenBank/DDBJ whole genome shotgun (WGS) entry which is preliminary data.</text>
</comment>
<dbReference type="RefSeq" id="WP_202596806.1">
    <property type="nucleotide sequence ID" value="NZ_LDRC01000021.1"/>
</dbReference>
<dbReference type="Gene3D" id="3.40.50.720">
    <property type="entry name" value="NAD(P)-binding Rossmann-like Domain"/>
    <property type="match status" value="1"/>
</dbReference>
<dbReference type="PATRIC" id="fig|465820.4.peg.962"/>
<dbReference type="InterPro" id="IPR036291">
    <property type="entry name" value="NAD(P)-bd_dom_sf"/>
</dbReference>